<sequence>MQIILLHCTKMSMIIFSMFSEAQGNSNSFLQLLAFVFHPKETNKREECSKRILERYKKFQWVKSKTEDEFEAKDLNEEIDFIPSEIVPETLEKNGFYRNIKSYVVKIQPGEALYIPAHWYHEYHQSDDCFTLNYWYDIKWDLKIPFFTFLSKLFEVKKPSMFKDVAVDTQTELEKSLIKDTADELFKMRTKS</sequence>
<protein>
    <recommendedName>
        <fullName evidence="1">JmjC domain-containing protein</fullName>
    </recommendedName>
</protein>
<dbReference type="InterPro" id="IPR003347">
    <property type="entry name" value="JmjC_dom"/>
</dbReference>
<dbReference type="Proteomes" id="UP001497382">
    <property type="component" value="Unassembled WGS sequence"/>
</dbReference>
<evidence type="ECO:0000259" key="1">
    <source>
        <dbReference type="PROSITE" id="PS51184"/>
    </source>
</evidence>
<dbReference type="Gene3D" id="2.60.120.10">
    <property type="entry name" value="Jelly Rolls"/>
    <property type="match status" value="1"/>
</dbReference>
<dbReference type="InterPro" id="IPR041667">
    <property type="entry name" value="Cupin_8"/>
</dbReference>
<evidence type="ECO:0000313" key="3">
    <source>
        <dbReference type="Proteomes" id="UP001497382"/>
    </source>
</evidence>
<organism evidence="2 3">
    <name type="scientific">Larinioides sclopetarius</name>
    <dbReference type="NCBI Taxonomy" id="280406"/>
    <lineage>
        <taxon>Eukaryota</taxon>
        <taxon>Metazoa</taxon>
        <taxon>Ecdysozoa</taxon>
        <taxon>Arthropoda</taxon>
        <taxon>Chelicerata</taxon>
        <taxon>Arachnida</taxon>
        <taxon>Araneae</taxon>
        <taxon>Araneomorphae</taxon>
        <taxon>Entelegynae</taxon>
        <taxon>Araneoidea</taxon>
        <taxon>Araneidae</taxon>
        <taxon>Larinioides</taxon>
    </lineage>
</organism>
<keyword evidence="3" id="KW-1185">Reference proteome</keyword>
<proteinExistence type="predicted"/>
<dbReference type="AlphaFoldDB" id="A0AAV1Z0I3"/>
<dbReference type="PROSITE" id="PS51184">
    <property type="entry name" value="JMJC"/>
    <property type="match status" value="1"/>
</dbReference>
<comment type="caution">
    <text evidence="2">The sequence shown here is derived from an EMBL/GenBank/DDBJ whole genome shotgun (WGS) entry which is preliminary data.</text>
</comment>
<feature type="domain" description="JmjC" evidence="1">
    <location>
        <begin position="1"/>
        <end position="153"/>
    </location>
</feature>
<gene>
    <name evidence="2" type="ORF">LARSCL_LOCUS2308</name>
</gene>
<dbReference type="EMBL" id="CAXIEN010000015">
    <property type="protein sequence ID" value="CAL1265051.1"/>
    <property type="molecule type" value="Genomic_DNA"/>
</dbReference>
<dbReference type="Pfam" id="PF13621">
    <property type="entry name" value="Cupin_8"/>
    <property type="match status" value="1"/>
</dbReference>
<evidence type="ECO:0000313" key="2">
    <source>
        <dbReference type="EMBL" id="CAL1265051.1"/>
    </source>
</evidence>
<dbReference type="InterPro" id="IPR014710">
    <property type="entry name" value="RmlC-like_jellyroll"/>
</dbReference>
<dbReference type="SUPFAM" id="SSF51197">
    <property type="entry name" value="Clavaminate synthase-like"/>
    <property type="match status" value="1"/>
</dbReference>
<name>A0AAV1Z0I3_9ARAC</name>
<accession>A0AAV1Z0I3</accession>
<reference evidence="2 3" key="1">
    <citation type="submission" date="2024-04" db="EMBL/GenBank/DDBJ databases">
        <authorList>
            <person name="Rising A."/>
            <person name="Reimegard J."/>
            <person name="Sonavane S."/>
            <person name="Akerstrom W."/>
            <person name="Nylinder S."/>
            <person name="Hedman E."/>
            <person name="Kallberg Y."/>
        </authorList>
    </citation>
    <scope>NUCLEOTIDE SEQUENCE [LARGE SCALE GENOMIC DNA]</scope>
</reference>